<proteinExistence type="predicted"/>
<evidence type="ECO:0000256" key="1">
    <source>
        <dbReference type="ARBA" id="ARBA00004953"/>
    </source>
</evidence>
<comment type="caution">
    <text evidence="4">The sequence shown here is derived from an EMBL/GenBank/DDBJ whole genome shotgun (WGS) entry which is preliminary data.</text>
</comment>
<accession>A0A916VVA9</accession>
<keyword evidence="2" id="KW-0169">Cobalamin biosynthesis</keyword>
<keyword evidence="3" id="KW-0560">Oxidoreductase</keyword>
<dbReference type="PANTHER" id="PTHR36925:SF1">
    <property type="entry name" value="COBALT-PRECORRIN-6A REDUCTASE"/>
    <property type="match status" value="1"/>
</dbReference>
<evidence type="ECO:0000313" key="4">
    <source>
        <dbReference type="EMBL" id="GGA39667.1"/>
    </source>
</evidence>
<dbReference type="GO" id="GO:0016994">
    <property type="term" value="F:precorrin-6A reductase activity"/>
    <property type="evidence" value="ECO:0007669"/>
    <property type="project" value="InterPro"/>
</dbReference>
<protein>
    <submittedName>
        <fullName evidence="4">Precorrin-6A reductase</fullName>
    </submittedName>
</protein>
<dbReference type="NCBIfam" id="NF005968">
    <property type="entry name" value="PRK08057.1-2"/>
    <property type="match status" value="1"/>
</dbReference>
<dbReference type="PANTHER" id="PTHR36925">
    <property type="entry name" value="COBALT-PRECORRIN-6A REDUCTASE"/>
    <property type="match status" value="1"/>
</dbReference>
<organism evidence="4 5">
    <name type="scientific">Pelagibacterium lentulum</name>
    <dbReference type="NCBI Taxonomy" id="2029865"/>
    <lineage>
        <taxon>Bacteria</taxon>
        <taxon>Pseudomonadati</taxon>
        <taxon>Pseudomonadota</taxon>
        <taxon>Alphaproteobacteria</taxon>
        <taxon>Hyphomicrobiales</taxon>
        <taxon>Devosiaceae</taxon>
        <taxon>Pelagibacterium</taxon>
    </lineage>
</organism>
<evidence type="ECO:0000313" key="5">
    <source>
        <dbReference type="Proteomes" id="UP000596977"/>
    </source>
</evidence>
<comment type="pathway">
    <text evidence="1">Cofactor biosynthesis; adenosylcobalamin biosynthesis.</text>
</comment>
<keyword evidence="5" id="KW-1185">Reference proteome</keyword>
<dbReference type="Proteomes" id="UP000596977">
    <property type="component" value="Unassembled WGS sequence"/>
</dbReference>
<dbReference type="GO" id="GO:0009236">
    <property type="term" value="P:cobalamin biosynthetic process"/>
    <property type="evidence" value="ECO:0007669"/>
    <property type="project" value="UniProtKB-KW"/>
</dbReference>
<dbReference type="RefSeq" id="WP_127073331.1">
    <property type="nucleotide sequence ID" value="NZ_BMKB01000001.1"/>
</dbReference>
<dbReference type="NCBIfam" id="TIGR00715">
    <property type="entry name" value="precor6x_red"/>
    <property type="match status" value="1"/>
</dbReference>
<dbReference type="Pfam" id="PF02571">
    <property type="entry name" value="CbiJ"/>
    <property type="match status" value="1"/>
</dbReference>
<dbReference type="PROSITE" id="PS51014">
    <property type="entry name" value="COBK_CBIJ"/>
    <property type="match status" value="1"/>
</dbReference>
<dbReference type="InterPro" id="IPR003723">
    <property type="entry name" value="Precorrin-6x_reduct"/>
</dbReference>
<dbReference type="AlphaFoldDB" id="A0A916VVA9"/>
<sequence>MTQSNGVANPILILGGTGEARALAAALVQSGRRVMSSLAGRTANPLMPEGEVRIGGFGGVEGLARYLRDERIGLLIDATHPFAAQISANAVAAAKVADVPLVRLERPQWLCPRGAEWIEVEEMAQAADVLPAGANVFLAIGRQEIASFFHRTDCRFTARVIEPPETAPEGWTIIGARGPFPVQAEIDLLALHGFTHMVAKNSGAAASHDKILAAAELGIPVVMVKRPSLPPARSFESVKTLLDYIDQAGLPN</sequence>
<gene>
    <name evidence="4" type="primary">cobK</name>
    <name evidence="4" type="ORF">GCM10011499_06430</name>
</gene>
<evidence type="ECO:0000256" key="2">
    <source>
        <dbReference type="ARBA" id="ARBA00022573"/>
    </source>
</evidence>
<dbReference type="EMBL" id="BMKB01000001">
    <property type="protein sequence ID" value="GGA39667.1"/>
    <property type="molecule type" value="Genomic_DNA"/>
</dbReference>
<evidence type="ECO:0000256" key="3">
    <source>
        <dbReference type="ARBA" id="ARBA00023002"/>
    </source>
</evidence>
<name>A0A916VVA9_9HYPH</name>
<reference evidence="4 5" key="1">
    <citation type="journal article" date="2014" name="Int. J. Syst. Evol. Microbiol.">
        <title>Complete genome sequence of Corynebacterium casei LMG S-19264T (=DSM 44701T), isolated from a smear-ripened cheese.</title>
        <authorList>
            <consortium name="US DOE Joint Genome Institute (JGI-PGF)"/>
            <person name="Walter F."/>
            <person name="Albersmeier A."/>
            <person name="Kalinowski J."/>
            <person name="Ruckert C."/>
        </authorList>
    </citation>
    <scope>NUCLEOTIDE SEQUENCE [LARGE SCALE GENOMIC DNA]</scope>
    <source>
        <strain evidence="4 5">CGMCC 1.15896</strain>
    </source>
</reference>
<dbReference type="OrthoDB" id="5183775at2"/>